<dbReference type="EMBL" id="CAMGYJ010000008">
    <property type="protein sequence ID" value="CAI0464035.1"/>
    <property type="molecule type" value="Genomic_DNA"/>
</dbReference>
<dbReference type="GO" id="GO:0005666">
    <property type="term" value="C:RNA polymerase III complex"/>
    <property type="evidence" value="ECO:0007669"/>
    <property type="project" value="TreeGrafter"/>
</dbReference>
<dbReference type="Gene3D" id="2.170.120.12">
    <property type="entry name" value="DNA-directed RNA polymerase, insert domain"/>
    <property type="match status" value="1"/>
</dbReference>
<evidence type="ECO:0000313" key="5">
    <source>
        <dbReference type="Proteomes" id="UP001154282"/>
    </source>
</evidence>
<gene>
    <name evidence="4" type="ORF">LITE_LOCUS36012</name>
</gene>
<protein>
    <recommendedName>
        <fullName evidence="3">DNA-directed RNA polymerase RpoA/D/Rpb3-type domain-containing protein</fullName>
    </recommendedName>
</protein>
<dbReference type="GO" id="GO:0006351">
    <property type="term" value="P:DNA-templated transcription"/>
    <property type="evidence" value="ECO:0007669"/>
    <property type="project" value="InterPro"/>
</dbReference>
<sequence>MNEKENKGGNNDEPNKKFSIWDLPDVPMGQLPPHLQLQKTRVVCKADAPIHTDNISYSGAYASIGVDNSVHLDLFRDNFKVNVIRLTKEDMEFDMIGIDPALANAFRRILISEVPTMAIEKVLIAYNTSVVQDEVLAHRLGLVPLKADPRLFEYLSANDTPNEKNTIVFKLHATCKRGERRTVYSEELKWLPKGSELIKEAGQADSKPTTYTSFTCSQDMLPEFSEDPISPSEDKIILAKLGSKQVRIFLLLQNC</sequence>
<dbReference type="GO" id="GO:0003677">
    <property type="term" value="F:DNA binding"/>
    <property type="evidence" value="ECO:0007669"/>
    <property type="project" value="InterPro"/>
</dbReference>
<dbReference type="InterPro" id="IPR036643">
    <property type="entry name" value="RNApol_insert_sf"/>
</dbReference>
<accession>A0AAV0NZC2</accession>
<dbReference type="GO" id="GO:0003899">
    <property type="term" value="F:DNA-directed RNA polymerase activity"/>
    <property type="evidence" value="ECO:0007669"/>
    <property type="project" value="InterPro"/>
</dbReference>
<dbReference type="SUPFAM" id="SSF55257">
    <property type="entry name" value="RBP11-like subunits of RNA polymerase"/>
    <property type="match status" value="1"/>
</dbReference>
<dbReference type="PANTHER" id="PTHR11800:SF13">
    <property type="entry name" value="DNA-DIRECTED RNA POLYMERASES I AND III SUBUNIT RPAC1"/>
    <property type="match status" value="1"/>
</dbReference>
<dbReference type="InterPro" id="IPR001514">
    <property type="entry name" value="DNA-dir_RNA_pol_30-40kDasu_CS"/>
</dbReference>
<dbReference type="SMART" id="SM00662">
    <property type="entry name" value="RPOLD"/>
    <property type="match status" value="1"/>
</dbReference>
<dbReference type="SUPFAM" id="SSF56553">
    <property type="entry name" value="Insert subdomain of RNA polymerase alpha subunit"/>
    <property type="match status" value="1"/>
</dbReference>
<dbReference type="Proteomes" id="UP001154282">
    <property type="component" value="Unassembled WGS sequence"/>
</dbReference>
<keyword evidence="1" id="KW-0240">DNA-directed RNA polymerase</keyword>
<comment type="caution">
    <text evidence="4">The sequence shown here is derived from an EMBL/GenBank/DDBJ whole genome shotgun (WGS) entry which is preliminary data.</text>
</comment>
<reference evidence="4" key="1">
    <citation type="submission" date="2022-08" db="EMBL/GenBank/DDBJ databases">
        <authorList>
            <person name="Gutierrez-Valencia J."/>
        </authorList>
    </citation>
    <scope>NUCLEOTIDE SEQUENCE</scope>
</reference>
<dbReference type="PROSITE" id="PS00446">
    <property type="entry name" value="RNA_POL_D_30KD"/>
    <property type="match status" value="1"/>
</dbReference>
<feature type="domain" description="DNA-directed RNA polymerase RpoA/D/Rpb3-type" evidence="3">
    <location>
        <begin position="90"/>
        <end position="252"/>
    </location>
</feature>
<evidence type="ECO:0000259" key="3">
    <source>
        <dbReference type="SMART" id="SM00662"/>
    </source>
</evidence>
<dbReference type="InterPro" id="IPR036603">
    <property type="entry name" value="RBP11-like"/>
</dbReference>
<dbReference type="GO" id="GO:0046983">
    <property type="term" value="F:protein dimerization activity"/>
    <property type="evidence" value="ECO:0007669"/>
    <property type="project" value="InterPro"/>
</dbReference>
<organism evidence="4 5">
    <name type="scientific">Linum tenue</name>
    <dbReference type="NCBI Taxonomy" id="586396"/>
    <lineage>
        <taxon>Eukaryota</taxon>
        <taxon>Viridiplantae</taxon>
        <taxon>Streptophyta</taxon>
        <taxon>Embryophyta</taxon>
        <taxon>Tracheophyta</taxon>
        <taxon>Spermatophyta</taxon>
        <taxon>Magnoliopsida</taxon>
        <taxon>eudicotyledons</taxon>
        <taxon>Gunneridae</taxon>
        <taxon>Pentapetalae</taxon>
        <taxon>rosids</taxon>
        <taxon>fabids</taxon>
        <taxon>Malpighiales</taxon>
        <taxon>Linaceae</taxon>
        <taxon>Linum</taxon>
    </lineage>
</organism>
<keyword evidence="5" id="KW-1185">Reference proteome</keyword>
<evidence type="ECO:0000256" key="2">
    <source>
        <dbReference type="ARBA" id="ARBA00023163"/>
    </source>
</evidence>
<dbReference type="Pfam" id="PF01193">
    <property type="entry name" value="RNA_pol_L"/>
    <property type="match status" value="1"/>
</dbReference>
<dbReference type="InterPro" id="IPR011263">
    <property type="entry name" value="DNA-dir_RNA_pol_RpoA/D/Rpb3"/>
</dbReference>
<dbReference type="InterPro" id="IPR050518">
    <property type="entry name" value="Rpo3/RPB3_RNA_Pol_subunit"/>
</dbReference>
<evidence type="ECO:0000313" key="4">
    <source>
        <dbReference type="EMBL" id="CAI0464035.1"/>
    </source>
</evidence>
<dbReference type="PANTHER" id="PTHR11800">
    <property type="entry name" value="DNA-DIRECTED RNA POLYMERASE"/>
    <property type="match status" value="1"/>
</dbReference>
<keyword evidence="2" id="KW-0804">Transcription</keyword>
<proteinExistence type="predicted"/>
<dbReference type="Gene3D" id="3.30.1360.10">
    <property type="entry name" value="RNA polymerase, RBP11-like subunit"/>
    <property type="match status" value="1"/>
</dbReference>
<dbReference type="AlphaFoldDB" id="A0AAV0NZC2"/>
<evidence type="ECO:0000256" key="1">
    <source>
        <dbReference type="ARBA" id="ARBA00022478"/>
    </source>
</evidence>
<name>A0AAV0NZC2_9ROSI</name>
<dbReference type="GO" id="GO:0005736">
    <property type="term" value="C:RNA polymerase I complex"/>
    <property type="evidence" value="ECO:0007669"/>
    <property type="project" value="TreeGrafter"/>
</dbReference>